<sequence length="524" mass="59627">MPFFLQRRYSLFLCPGVVFRLPTWQTFCTARCPLLPNNHARFLSRPESFSHQNICSMFLQLCGVFPQPTTLLFVWPVDIYLQQTSHRFALSCAFYPPTTPSFFVLHGAVFPKQPCTLFSSLMPSSDAPQQTNMLASFFNCPPPTNSVPFYAAERRFSPNNISRFLCAPETFSPRNLLPHSPTFWCFSSTNAVPLCPAGCRFPPINISPFCSALFRFSAKQLCRFFHGTVPFSPYNHARFLSRPELFFLKIGSPFVMLCAVLTQPTTPQFVWRIVVFPKPTSVTSCPARCRFLHNKLLFFVQPGAVSAQQLCTVFVWRKAVFYPTLRRLLCRHESFSQKKTQLYFSPGFSCFPTNMSPNFYPAQCRLFLNNYAPFCVIRSHFPQRISFVILTLSAVSPHPTLSLFVGTVVDFPPSTSFRFLPLCCVFPPNNSAVICTARCPFPPCNYALFLPVIESFSPKNLLPLCHALCCSHTTNCTPICLANCRFSQRNHGYFLSATVTFNPEQLRHFSYDLVPFPPNNCARF</sequence>
<dbReference type="AlphaFoldDB" id="A0A0V1M4I3"/>
<keyword evidence="2" id="KW-1185">Reference proteome</keyword>
<protein>
    <submittedName>
        <fullName evidence="1">Uncharacterized protein</fullName>
    </submittedName>
</protein>
<proteinExistence type="predicted"/>
<accession>A0A0V1M4I3</accession>
<comment type="caution">
    <text evidence="1">The sequence shown here is derived from an EMBL/GenBank/DDBJ whole genome shotgun (WGS) entry which is preliminary data.</text>
</comment>
<organism evidence="1 2">
    <name type="scientific">Trichinella papuae</name>
    <dbReference type="NCBI Taxonomy" id="268474"/>
    <lineage>
        <taxon>Eukaryota</taxon>
        <taxon>Metazoa</taxon>
        <taxon>Ecdysozoa</taxon>
        <taxon>Nematoda</taxon>
        <taxon>Enoplea</taxon>
        <taxon>Dorylaimia</taxon>
        <taxon>Trichinellida</taxon>
        <taxon>Trichinellidae</taxon>
        <taxon>Trichinella</taxon>
    </lineage>
</organism>
<dbReference type="Proteomes" id="UP000054843">
    <property type="component" value="Unassembled WGS sequence"/>
</dbReference>
<evidence type="ECO:0000313" key="2">
    <source>
        <dbReference type="Proteomes" id="UP000054843"/>
    </source>
</evidence>
<name>A0A0V1M4I3_9BILA</name>
<dbReference type="EMBL" id="JYDO01000229">
    <property type="protein sequence ID" value="KRZ66707.1"/>
    <property type="molecule type" value="Genomic_DNA"/>
</dbReference>
<gene>
    <name evidence="1" type="ORF">T10_1120</name>
</gene>
<evidence type="ECO:0000313" key="1">
    <source>
        <dbReference type="EMBL" id="KRZ66707.1"/>
    </source>
</evidence>
<reference evidence="1 2" key="1">
    <citation type="submission" date="2015-01" db="EMBL/GenBank/DDBJ databases">
        <title>Evolution of Trichinella species and genotypes.</title>
        <authorList>
            <person name="Korhonen P.K."/>
            <person name="Edoardo P."/>
            <person name="Giuseppe L.R."/>
            <person name="Gasser R.B."/>
        </authorList>
    </citation>
    <scope>NUCLEOTIDE SEQUENCE [LARGE SCALE GENOMIC DNA]</scope>
    <source>
        <strain evidence="1">ISS1980</strain>
    </source>
</reference>